<dbReference type="Gene3D" id="3.50.50.60">
    <property type="entry name" value="FAD/NAD(P)-binding domain"/>
    <property type="match status" value="1"/>
</dbReference>
<dbReference type="PANTHER" id="PTHR43400">
    <property type="entry name" value="FUMARATE REDUCTASE"/>
    <property type="match status" value="1"/>
</dbReference>
<dbReference type="InterPro" id="IPR036188">
    <property type="entry name" value="FAD/NAD-bd_sf"/>
</dbReference>
<protein>
    <submittedName>
        <fullName evidence="6">FAD-dependent oxidoreductase</fullName>
    </submittedName>
</protein>
<dbReference type="GO" id="GO:0033765">
    <property type="term" value="F:steroid dehydrogenase activity, acting on the CH-CH group of donors"/>
    <property type="evidence" value="ECO:0007669"/>
    <property type="project" value="UniProtKB-ARBA"/>
</dbReference>
<dbReference type="InterPro" id="IPR006311">
    <property type="entry name" value="TAT_signal"/>
</dbReference>
<dbReference type="Gene3D" id="3.90.700.10">
    <property type="entry name" value="Succinate dehydrogenase/fumarate reductase flavoprotein, catalytic domain"/>
    <property type="match status" value="1"/>
</dbReference>
<accession>A0A943UZL8</accession>
<comment type="caution">
    <text evidence="6">The sequence shown here is derived from an EMBL/GenBank/DDBJ whole genome shotgun (WGS) entry which is preliminary data.</text>
</comment>
<name>A0A943UZL8_9ACTN</name>
<dbReference type="AlphaFoldDB" id="A0A943UZL8"/>
<evidence type="ECO:0000256" key="1">
    <source>
        <dbReference type="ARBA" id="ARBA00001974"/>
    </source>
</evidence>
<evidence type="ECO:0000259" key="5">
    <source>
        <dbReference type="Pfam" id="PF00890"/>
    </source>
</evidence>
<sequence length="534" mass="57823">MAKQATRNTGMQTRTSRRSFIKGAGLTLAGAAAWGMTGCAPKESGAGNASDDDSWDGEYDVIVAGAGIAGLTAAVTVAKEGNGAKCLLLEKDSRPNGNSPFCAGWQMYFEESDGPLNYLDHLIGDCTPQETIRAYVEEAMHNLDWVLELGAQEEWLDIYRPEPEETNEYAEYPDSHTVGYLLFKTEGEQPHHIHEFLLGIVEESADLIDYKTSTPVEALVRNAEGDVTGVVADGKRYRAKGGVIMCTGGFESDQKMLQDYTGVKGYPYAGQANTGDGHRICQKIGAGFWHMHGGASYWLSLRNLDNTRFLSTLYSFTTKQHGITVGVNGRRFYQDFDGCSNFKKYALPGTDITRNVGYRHGITQFGGGMAHLPLPEKGWFVFDQAGLDAGACPKDKTEDPVADGWAVRADSIEELAGLIEVPADELTKTVAQWNEFVERGEDLAFYRPADTLTPITQAPYYAMLCVPALLNTDGGPVRNEKGEVCDPDGNAIPGLYSAGEFGSIWGSLYQGGGNVGECGAFGRISARSALARLA</sequence>
<dbReference type="GO" id="GO:0008202">
    <property type="term" value="P:steroid metabolic process"/>
    <property type="evidence" value="ECO:0007669"/>
    <property type="project" value="UniProtKB-ARBA"/>
</dbReference>
<evidence type="ECO:0000256" key="3">
    <source>
        <dbReference type="ARBA" id="ARBA00022827"/>
    </source>
</evidence>
<dbReference type="Pfam" id="PF00890">
    <property type="entry name" value="FAD_binding_2"/>
    <property type="match status" value="1"/>
</dbReference>
<dbReference type="PROSITE" id="PS51318">
    <property type="entry name" value="TAT"/>
    <property type="match status" value="1"/>
</dbReference>
<organism evidence="6 7">
    <name type="scientific">Slackia piriformis</name>
    <dbReference type="NCBI Taxonomy" id="626934"/>
    <lineage>
        <taxon>Bacteria</taxon>
        <taxon>Bacillati</taxon>
        <taxon>Actinomycetota</taxon>
        <taxon>Coriobacteriia</taxon>
        <taxon>Eggerthellales</taxon>
        <taxon>Eggerthellaceae</taxon>
        <taxon>Slackia</taxon>
    </lineage>
</organism>
<evidence type="ECO:0000313" key="7">
    <source>
        <dbReference type="Proteomes" id="UP000727506"/>
    </source>
</evidence>
<gene>
    <name evidence="6" type="ORF">KH142_00790</name>
</gene>
<dbReference type="InterPro" id="IPR003953">
    <property type="entry name" value="FAD-dep_OxRdtase_2_FAD-bd"/>
</dbReference>
<dbReference type="InterPro" id="IPR027477">
    <property type="entry name" value="Succ_DH/fumarate_Rdtase_cat_sf"/>
</dbReference>
<evidence type="ECO:0000256" key="2">
    <source>
        <dbReference type="ARBA" id="ARBA00022630"/>
    </source>
</evidence>
<dbReference type="SUPFAM" id="SSF51905">
    <property type="entry name" value="FAD/NAD(P)-binding domain"/>
    <property type="match status" value="1"/>
</dbReference>
<feature type="domain" description="FAD-dependent oxidoreductase 2 FAD-binding" evidence="5">
    <location>
        <begin position="60"/>
        <end position="514"/>
    </location>
</feature>
<dbReference type="SUPFAM" id="SSF56425">
    <property type="entry name" value="Succinate dehydrogenase/fumarate reductase flavoprotein, catalytic domain"/>
    <property type="match status" value="1"/>
</dbReference>
<comment type="cofactor">
    <cofactor evidence="1">
        <name>FAD</name>
        <dbReference type="ChEBI" id="CHEBI:57692"/>
    </cofactor>
</comment>
<evidence type="ECO:0000313" key="6">
    <source>
        <dbReference type="EMBL" id="MBS6940025.1"/>
    </source>
</evidence>
<dbReference type="PANTHER" id="PTHR43400:SF10">
    <property type="entry name" value="3-OXOSTEROID 1-DEHYDROGENASE"/>
    <property type="match status" value="1"/>
</dbReference>
<reference evidence="6" key="1">
    <citation type="submission" date="2021-02" db="EMBL/GenBank/DDBJ databases">
        <title>Infant gut strain persistence is associated with maternal origin, phylogeny, and functional potential including surface adhesion and iron acquisition.</title>
        <authorList>
            <person name="Lou Y.C."/>
        </authorList>
    </citation>
    <scope>NUCLEOTIDE SEQUENCE</scope>
    <source>
        <strain evidence="6">L2_039_000G1_dasL2_039_000G1_concoct_11</strain>
    </source>
</reference>
<keyword evidence="3" id="KW-0274">FAD</keyword>
<keyword evidence="4" id="KW-0560">Oxidoreductase</keyword>
<dbReference type="InterPro" id="IPR050315">
    <property type="entry name" value="FAD-oxidoreductase_2"/>
</dbReference>
<proteinExistence type="predicted"/>
<dbReference type="Proteomes" id="UP000727506">
    <property type="component" value="Unassembled WGS sequence"/>
</dbReference>
<evidence type="ECO:0000256" key="4">
    <source>
        <dbReference type="ARBA" id="ARBA00023002"/>
    </source>
</evidence>
<keyword evidence="2" id="KW-0285">Flavoprotein</keyword>
<dbReference type="EMBL" id="JAGZSV010000006">
    <property type="protein sequence ID" value="MBS6940025.1"/>
    <property type="molecule type" value="Genomic_DNA"/>
</dbReference>